<sequence>MIRDSINFLKKHESSLYLWALVVGILDVLIGTTMIVKIYPIIGHLLHLLLLLALLYVFFKIFFVDDLKPIYLIGIFILIAFIFINGHVAREQNLLYTMVFLVGMKDVPIKKIIKTEIITTLSVLCIIILLSLFGVLPNLQFPRNGLIRNSLGFIYPLLLSSTVFFLNIALASYLVTNKISLKKKLAVTLAMAVATIATYLITDSRTDLLLNIAILIVIILSCFSLTLRNRYTKLLAELTPILIAFWTFISMIFYRNDRIWLALNSLFSNRLALVHEAYLKYIPGLLGQYIKQRGNGGKVSDVVNYFYIDSSFSRVLFMDGYIVFVAIMVLIAIGLGRLVSKDSASAAYLTMIVIITLIEGIFTDHMFFANNVALFILASQCMELINKPSKNHLKKVT</sequence>
<evidence type="ECO:0000313" key="3">
    <source>
        <dbReference type="Proteomes" id="UP000327194"/>
    </source>
</evidence>
<gene>
    <name evidence="2" type="ORF">LF543_00875</name>
</gene>
<feature type="transmembrane region" description="Helical" evidence="1">
    <location>
        <begin position="153"/>
        <end position="173"/>
    </location>
</feature>
<feature type="transmembrane region" description="Helical" evidence="1">
    <location>
        <begin position="16"/>
        <end position="39"/>
    </location>
</feature>
<keyword evidence="1" id="KW-1133">Transmembrane helix</keyword>
<organism evidence="2 3">
    <name type="scientific">Fructilactobacillus fructivorans</name>
    <dbReference type="NCBI Taxonomy" id="1614"/>
    <lineage>
        <taxon>Bacteria</taxon>
        <taxon>Bacillati</taxon>
        <taxon>Bacillota</taxon>
        <taxon>Bacilli</taxon>
        <taxon>Lactobacillales</taxon>
        <taxon>Lactobacillaceae</taxon>
        <taxon>Fructilactobacillus</taxon>
    </lineage>
</organism>
<dbReference type="AlphaFoldDB" id="A0AAE6TVQ3"/>
<keyword evidence="1" id="KW-0812">Transmembrane</keyword>
<evidence type="ECO:0000256" key="1">
    <source>
        <dbReference type="SAM" id="Phobius"/>
    </source>
</evidence>
<feature type="transmembrane region" description="Helical" evidence="1">
    <location>
        <begin position="185"/>
        <end position="202"/>
    </location>
</feature>
<keyword evidence="1" id="KW-0472">Membrane</keyword>
<dbReference type="Proteomes" id="UP000327194">
    <property type="component" value="Chromosome"/>
</dbReference>
<dbReference type="EMBL" id="CP045562">
    <property type="protein sequence ID" value="QFX92219.1"/>
    <property type="molecule type" value="Genomic_DNA"/>
</dbReference>
<feature type="transmembrane region" description="Helical" evidence="1">
    <location>
        <begin position="45"/>
        <end position="63"/>
    </location>
</feature>
<feature type="transmembrane region" description="Helical" evidence="1">
    <location>
        <begin position="70"/>
        <end position="88"/>
    </location>
</feature>
<dbReference type="KEGG" id="lfv:LF543_00875"/>
<proteinExistence type="predicted"/>
<feature type="transmembrane region" description="Helical" evidence="1">
    <location>
        <begin position="234"/>
        <end position="254"/>
    </location>
</feature>
<name>A0AAE6TVQ3_9LACO</name>
<reference evidence="2 3" key="1">
    <citation type="submission" date="2019-10" db="EMBL/GenBank/DDBJ databases">
        <title>Genome sequencing of Lactobacillus fructivorans.</title>
        <authorList>
            <person name="Kim K."/>
        </authorList>
    </citation>
    <scope>NUCLEOTIDE SEQUENCE [LARGE SCALE GENOMIC DNA]</scope>
    <source>
        <strain evidence="2 3">LF543</strain>
    </source>
</reference>
<feature type="transmembrane region" description="Helical" evidence="1">
    <location>
        <begin position="121"/>
        <end position="141"/>
    </location>
</feature>
<evidence type="ECO:0000313" key="2">
    <source>
        <dbReference type="EMBL" id="QFX92219.1"/>
    </source>
</evidence>
<feature type="transmembrane region" description="Helical" evidence="1">
    <location>
        <begin position="320"/>
        <end position="339"/>
    </location>
</feature>
<feature type="transmembrane region" description="Helical" evidence="1">
    <location>
        <begin position="346"/>
        <end position="362"/>
    </location>
</feature>
<dbReference type="RefSeq" id="WP_010022432.1">
    <property type="nucleotide sequence ID" value="NZ_AZDS01000002.1"/>
</dbReference>
<accession>A0AAE6TVQ3</accession>
<protein>
    <submittedName>
        <fullName evidence="2">Uncharacterized protein</fullName>
    </submittedName>
</protein>
<feature type="transmembrane region" description="Helical" evidence="1">
    <location>
        <begin position="208"/>
        <end position="227"/>
    </location>
</feature>